<comment type="caution">
    <text evidence="1">The sequence shown here is derived from an EMBL/GenBank/DDBJ whole genome shotgun (WGS) entry which is preliminary data.</text>
</comment>
<dbReference type="InterPro" id="IPR045436">
    <property type="entry name" value="DUF6507"/>
</dbReference>
<sequence length="115" mass="12517">MAPRWKVKPEGVKGVVTRTVAAAKPFEGQYKSFVDNLNAAGQNCQSGIVSKALTDFATHHQLTLPRIVKRTHNSLNGAVKATNAYIEGDHQMMLDAQRNAAKAPVVDLPKRKPAK</sequence>
<protein>
    <submittedName>
        <fullName evidence="1">Uncharacterized protein</fullName>
    </submittedName>
</protein>
<gene>
    <name evidence="1" type="ORF">Airi02_100780</name>
</gene>
<accession>A0A9W6W5K3</accession>
<evidence type="ECO:0000313" key="2">
    <source>
        <dbReference type="Proteomes" id="UP001165074"/>
    </source>
</evidence>
<dbReference type="Proteomes" id="UP001165074">
    <property type="component" value="Unassembled WGS sequence"/>
</dbReference>
<organism evidence="1 2">
    <name type="scientific">Actinoallomurus iriomotensis</name>
    <dbReference type="NCBI Taxonomy" id="478107"/>
    <lineage>
        <taxon>Bacteria</taxon>
        <taxon>Bacillati</taxon>
        <taxon>Actinomycetota</taxon>
        <taxon>Actinomycetes</taxon>
        <taxon>Streptosporangiales</taxon>
        <taxon>Thermomonosporaceae</taxon>
        <taxon>Actinoallomurus</taxon>
    </lineage>
</organism>
<reference evidence="1" key="1">
    <citation type="submission" date="2023-03" db="EMBL/GenBank/DDBJ databases">
        <title>Actinoallomurus iriomotensis NBRC 103684.</title>
        <authorList>
            <person name="Ichikawa N."/>
            <person name="Sato H."/>
            <person name="Tonouchi N."/>
        </authorList>
    </citation>
    <scope>NUCLEOTIDE SEQUENCE</scope>
    <source>
        <strain evidence="1">NBRC 103684</strain>
    </source>
</reference>
<dbReference type="Pfam" id="PF20117">
    <property type="entry name" value="DUF6507"/>
    <property type="match status" value="1"/>
</dbReference>
<name>A0A9W6W5K3_9ACTN</name>
<evidence type="ECO:0000313" key="1">
    <source>
        <dbReference type="EMBL" id="GLY92150.1"/>
    </source>
</evidence>
<proteinExistence type="predicted"/>
<dbReference type="RefSeq" id="WP_285584156.1">
    <property type="nucleotide sequence ID" value="NZ_BSTK01000025.1"/>
</dbReference>
<dbReference type="AlphaFoldDB" id="A0A9W6W5K3"/>
<dbReference type="EMBL" id="BSTK01000025">
    <property type="protein sequence ID" value="GLY92150.1"/>
    <property type="molecule type" value="Genomic_DNA"/>
</dbReference>
<keyword evidence="2" id="KW-1185">Reference proteome</keyword>